<evidence type="ECO:0000313" key="2">
    <source>
        <dbReference type="EMBL" id="CAI6323472.1"/>
    </source>
</evidence>
<protein>
    <submittedName>
        <fullName evidence="2">Uncharacterized protein</fullName>
    </submittedName>
</protein>
<accession>A0A9W4XJD2</accession>
<evidence type="ECO:0000313" key="3">
    <source>
        <dbReference type="Proteomes" id="UP001152607"/>
    </source>
</evidence>
<dbReference type="Proteomes" id="UP001152607">
    <property type="component" value="Unassembled WGS sequence"/>
</dbReference>
<feature type="compositionally biased region" description="Polar residues" evidence="1">
    <location>
        <begin position="74"/>
        <end position="84"/>
    </location>
</feature>
<evidence type="ECO:0000256" key="1">
    <source>
        <dbReference type="SAM" id="MobiDB-lite"/>
    </source>
</evidence>
<organism evidence="2 3">
    <name type="scientific">Periconia digitata</name>
    <dbReference type="NCBI Taxonomy" id="1303443"/>
    <lineage>
        <taxon>Eukaryota</taxon>
        <taxon>Fungi</taxon>
        <taxon>Dikarya</taxon>
        <taxon>Ascomycota</taxon>
        <taxon>Pezizomycotina</taxon>
        <taxon>Dothideomycetes</taxon>
        <taxon>Pleosporomycetidae</taxon>
        <taxon>Pleosporales</taxon>
        <taxon>Massarineae</taxon>
        <taxon>Periconiaceae</taxon>
        <taxon>Periconia</taxon>
    </lineage>
</organism>
<comment type="caution">
    <text evidence="2">The sequence shown here is derived from an EMBL/GenBank/DDBJ whole genome shotgun (WGS) entry which is preliminary data.</text>
</comment>
<sequence length="151" mass="16597">MTRSSLLSNQHMIAMDEQIITQKENEEGIISPSSTTQVAHTSATHTAPSKSNSDKTRTLTLIRPQQHPHHRSGHPNSESYSGSTLPRRIQHITRIHIISLPPPSNTSPSPPSTCPNSNLLDPLASMSSFARLTANHASSKWKRVLPRLTLS</sequence>
<keyword evidence="3" id="KW-1185">Reference proteome</keyword>
<dbReference type="AlphaFoldDB" id="A0A9W4XJD2"/>
<feature type="region of interest" description="Disordered" evidence="1">
    <location>
        <begin position="30"/>
        <end position="86"/>
    </location>
</feature>
<feature type="compositionally biased region" description="Polar residues" evidence="1">
    <location>
        <begin position="31"/>
        <end position="51"/>
    </location>
</feature>
<dbReference type="EMBL" id="CAOQHR010000002">
    <property type="protein sequence ID" value="CAI6323472.1"/>
    <property type="molecule type" value="Genomic_DNA"/>
</dbReference>
<gene>
    <name evidence="2" type="ORF">PDIGIT_LOCUS3693</name>
</gene>
<reference evidence="2" key="1">
    <citation type="submission" date="2023-01" db="EMBL/GenBank/DDBJ databases">
        <authorList>
            <person name="Van Ghelder C."/>
            <person name="Rancurel C."/>
        </authorList>
    </citation>
    <scope>NUCLEOTIDE SEQUENCE</scope>
    <source>
        <strain evidence="2">CNCM I-4278</strain>
    </source>
</reference>
<name>A0A9W4XJD2_9PLEO</name>
<proteinExistence type="predicted"/>